<evidence type="ECO:0000256" key="3">
    <source>
        <dbReference type="PROSITE-ProRule" id="PRU10141"/>
    </source>
</evidence>
<dbReference type="Pfam" id="PF07714">
    <property type="entry name" value="PK_Tyr_Ser-Thr"/>
    <property type="match status" value="1"/>
</dbReference>
<protein>
    <recommendedName>
        <fullName evidence="4">Protein kinase domain-containing protein</fullName>
    </recommendedName>
</protein>
<evidence type="ECO:0000259" key="4">
    <source>
        <dbReference type="PROSITE" id="PS50011"/>
    </source>
</evidence>
<dbReference type="InterPro" id="IPR050823">
    <property type="entry name" value="Plant_Ser_Thr_Prot_Kinase"/>
</dbReference>
<keyword evidence="3" id="KW-0547">Nucleotide-binding</keyword>
<gene>
    <name evidence="5" type="ORF">V6N12_022314</name>
</gene>
<feature type="domain" description="Protein kinase" evidence="4">
    <location>
        <begin position="50"/>
        <end position="365"/>
    </location>
</feature>
<dbReference type="InterPro" id="IPR000719">
    <property type="entry name" value="Prot_kinase_dom"/>
</dbReference>
<proteinExistence type="predicted"/>
<keyword evidence="2" id="KW-1003">Cell membrane</keyword>
<evidence type="ECO:0000313" key="6">
    <source>
        <dbReference type="Proteomes" id="UP001472677"/>
    </source>
</evidence>
<reference evidence="5 6" key="1">
    <citation type="journal article" date="2024" name="G3 (Bethesda)">
        <title>Genome assembly of Hibiscus sabdariffa L. provides insights into metabolisms of medicinal natural products.</title>
        <authorList>
            <person name="Kim T."/>
        </authorList>
    </citation>
    <scope>NUCLEOTIDE SEQUENCE [LARGE SCALE GENOMIC DNA]</scope>
    <source>
        <strain evidence="5">TK-2024</strain>
        <tissue evidence="5">Old leaves</tissue>
    </source>
</reference>
<name>A0ABR2FUA6_9ROSI</name>
<sequence>MEFLMKCSHYFKDKFRSKEQRSFKSSCSARSNDRLRVFSFSELRKATHNFNRGLKIGEGGFGSVYKGTIKPVDGKGEPLVVAIKKLGVHSYLVIGKANNSVLLLFLTRNLLVQSALLAEIRFLSVLEHPNVIKLIGYCVVDGERGLELLLVYEFMQNKSLADHLFNHAFPPLPWKTRLQILLGAAQALAYLHEGFGVQVIHRDFKASALLLDEKFNPKLSDFGLAREGPMAADEYVSSRDDSNKVLLLAIRLLGLSAAPEYIATGHLSYKSEVWGFGVVLYVILSGRRSFDHNRPTSEQSLVEWVKQFPANCERFGRIMDPRLENQYSIGAAGEIAKLADACLSNIPKERPKMSEVVERLKHIIQVSEEGIQDEDANELLIIKYALESFLKAERKGKVLLIVESDSTTAVKWIEDYKSRPRKLWDMLKEIDSLVSRIGTFRAVSF</sequence>
<dbReference type="Gene3D" id="1.10.510.10">
    <property type="entry name" value="Transferase(Phosphotransferase) domain 1"/>
    <property type="match status" value="1"/>
</dbReference>
<dbReference type="PROSITE" id="PS00107">
    <property type="entry name" value="PROTEIN_KINASE_ATP"/>
    <property type="match status" value="1"/>
</dbReference>
<organism evidence="5 6">
    <name type="scientific">Hibiscus sabdariffa</name>
    <name type="common">roselle</name>
    <dbReference type="NCBI Taxonomy" id="183260"/>
    <lineage>
        <taxon>Eukaryota</taxon>
        <taxon>Viridiplantae</taxon>
        <taxon>Streptophyta</taxon>
        <taxon>Embryophyta</taxon>
        <taxon>Tracheophyta</taxon>
        <taxon>Spermatophyta</taxon>
        <taxon>Magnoliopsida</taxon>
        <taxon>eudicotyledons</taxon>
        <taxon>Gunneridae</taxon>
        <taxon>Pentapetalae</taxon>
        <taxon>rosids</taxon>
        <taxon>malvids</taxon>
        <taxon>Malvales</taxon>
        <taxon>Malvaceae</taxon>
        <taxon>Malvoideae</taxon>
        <taxon>Hibiscus</taxon>
    </lineage>
</organism>
<dbReference type="InterPro" id="IPR011009">
    <property type="entry name" value="Kinase-like_dom_sf"/>
</dbReference>
<dbReference type="SUPFAM" id="SSF56112">
    <property type="entry name" value="Protein kinase-like (PK-like)"/>
    <property type="match status" value="1"/>
</dbReference>
<dbReference type="InterPro" id="IPR001245">
    <property type="entry name" value="Ser-Thr/Tyr_kinase_cat_dom"/>
</dbReference>
<feature type="binding site" evidence="3">
    <location>
        <position position="85"/>
    </location>
    <ligand>
        <name>ATP</name>
        <dbReference type="ChEBI" id="CHEBI:30616"/>
    </ligand>
</feature>
<evidence type="ECO:0000256" key="1">
    <source>
        <dbReference type="ARBA" id="ARBA00004236"/>
    </source>
</evidence>
<keyword evidence="2" id="KW-0472">Membrane</keyword>
<comment type="subcellular location">
    <subcellularLocation>
        <location evidence="1">Cell membrane</location>
    </subcellularLocation>
</comment>
<keyword evidence="3" id="KW-0067">ATP-binding</keyword>
<accession>A0ABR2FUA6</accession>
<evidence type="ECO:0000256" key="2">
    <source>
        <dbReference type="ARBA" id="ARBA00022475"/>
    </source>
</evidence>
<comment type="caution">
    <text evidence="5">The sequence shown here is derived from an EMBL/GenBank/DDBJ whole genome shotgun (WGS) entry which is preliminary data.</text>
</comment>
<dbReference type="PROSITE" id="PS50011">
    <property type="entry name" value="PROTEIN_KINASE_DOM"/>
    <property type="match status" value="1"/>
</dbReference>
<evidence type="ECO:0000313" key="5">
    <source>
        <dbReference type="EMBL" id="KAK8587841.1"/>
    </source>
</evidence>
<keyword evidence="6" id="KW-1185">Reference proteome</keyword>
<dbReference type="Proteomes" id="UP001472677">
    <property type="component" value="Unassembled WGS sequence"/>
</dbReference>
<dbReference type="PANTHER" id="PTHR45621">
    <property type="entry name" value="OS01G0588500 PROTEIN-RELATED"/>
    <property type="match status" value="1"/>
</dbReference>
<dbReference type="Gene3D" id="3.30.200.20">
    <property type="entry name" value="Phosphorylase Kinase, domain 1"/>
    <property type="match status" value="1"/>
</dbReference>
<dbReference type="InterPro" id="IPR017441">
    <property type="entry name" value="Protein_kinase_ATP_BS"/>
</dbReference>
<dbReference type="EMBL" id="JBBPBM010000004">
    <property type="protein sequence ID" value="KAK8587841.1"/>
    <property type="molecule type" value="Genomic_DNA"/>
</dbReference>